<reference evidence="3 4" key="1">
    <citation type="submission" date="2024-04" db="EMBL/GenBank/DDBJ databases">
        <authorList>
            <person name="Waldvogel A.-M."/>
            <person name="Schoenle A."/>
        </authorList>
    </citation>
    <scope>NUCLEOTIDE SEQUENCE [LARGE SCALE GENOMIC DNA]</scope>
</reference>
<gene>
    <name evidence="3" type="ORF">KC01_LOCUS13584</name>
</gene>
<evidence type="ECO:0008006" key="5">
    <source>
        <dbReference type="Google" id="ProtNLM"/>
    </source>
</evidence>
<proteinExistence type="predicted"/>
<keyword evidence="4" id="KW-1185">Reference proteome</keyword>
<evidence type="ECO:0000313" key="4">
    <source>
        <dbReference type="Proteomes" id="UP001497482"/>
    </source>
</evidence>
<sequence>MFLAFPALARLLSIVPRVQAAFSPPGSVCCCAPSHCSLPASPRHWTSLAANGSTCKVREKRAVVRNSGPNIQLHAEGLLDVKAELDVVAESGERRMDPSARLPQRPRAVLQQ</sequence>
<feature type="region of interest" description="Disordered" evidence="1">
    <location>
        <begin position="90"/>
        <end position="112"/>
    </location>
</feature>
<organism evidence="3 4">
    <name type="scientific">Knipowitschia caucasica</name>
    <name type="common">Caucasian dwarf goby</name>
    <name type="synonym">Pomatoschistus caucasicus</name>
    <dbReference type="NCBI Taxonomy" id="637954"/>
    <lineage>
        <taxon>Eukaryota</taxon>
        <taxon>Metazoa</taxon>
        <taxon>Chordata</taxon>
        <taxon>Craniata</taxon>
        <taxon>Vertebrata</taxon>
        <taxon>Euteleostomi</taxon>
        <taxon>Actinopterygii</taxon>
        <taxon>Neopterygii</taxon>
        <taxon>Teleostei</taxon>
        <taxon>Neoteleostei</taxon>
        <taxon>Acanthomorphata</taxon>
        <taxon>Gobiaria</taxon>
        <taxon>Gobiiformes</taxon>
        <taxon>Gobioidei</taxon>
        <taxon>Gobiidae</taxon>
        <taxon>Gobiinae</taxon>
        <taxon>Knipowitschia</taxon>
    </lineage>
</organism>
<dbReference type="AlphaFoldDB" id="A0AAV2K4Q8"/>
<evidence type="ECO:0000256" key="2">
    <source>
        <dbReference type="SAM" id="SignalP"/>
    </source>
</evidence>
<accession>A0AAV2K4Q8</accession>
<name>A0AAV2K4Q8_KNICA</name>
<protein>
    <recommendedName>
        <fullName evidence="5">Secreted protein</fullName>
    </recommendedName>
</protein>
<keyword evidence="2" id="KW-0732">Signal</keyword>
<dbReference type="EMBL" id="OZ035837">
    <property type="protein sequence ID" value="CAL1583072.1"/>
    <property type="molecule type" value="Genomic_DNA"/>
</dbReference>
<feature type="signal peptide" evidence="2">
    <location>
        <begin position="1"/>
        <end position="20"/>
    </location>
</feature>
<dbReference type="Proteomes" id="UP001497482">
    <property type="component" value="Chromosome 15"/>
</dbReference>
<evidence type="ECO:0000313" key="3">
    <source>
        <dbReference type="EMBL" id="CAL1583072.1"/>
    </source>
</evidence>
<feature type="chain" id="PRO_5043741026" description="Secreted protein" evidence="2">
    <location>
        <begin position="21"/>
        <end position="112"/>
    </location>
</feature>
<evidence type="ECO:0000256" key="1">
    <source>
        <dbReference type="SAM" id="MobiDB-lite"/>
    </source>
</evidence>